<feature type="compositionally biased region" description="Polar residues" evidence="1">
    <location>
        <begin position="209"/>
        <end position="220"/>
    </location>
</feature>
<accession>A0ABS3LXG2</accession>
<feature type="region of interest" description="Disordered" evidence="1">
    <location>
        <begin position="1"/>
        <end position="43"/>
    </location>
</feature>
<comment type="caution">
    <text evidence="2">The sequence shown here is derived from an EMBL/GenBank/DDBJ whole genome shotgun (WGS) entry which is preliminary data.</text>
</comment>
<name>A0ABS3LXG2_9PROT</name>
<gene>
    <name evidence="2" type="ORF">J2D73_12425</name>
</gene>
<keyword evidence="3" id="KW-1185">Reference proteome</keyword>
<dbReference type="Proteomes" id="UP000664771">
    <property type="component" value="Unassembled WGS sequence"/>
</dbReference>
<evidence type="ECO:0000313" key="2">
    <source>
        <dbReference type="EMBL" id="MBO1360594.1"/>
    </source>
</evidence>
<evidence type="ECO:0000256" key="1">
    <source>
        <dbReference type="SAM" id="MobiDB-lite"/>
    </source>
</evidence>
<protein>
    <submittedName>
        <fullName evidence="2">Uncharacterized protein</fullName>
    </submittedName>
</protein>
<proteinExistence type="predicted"/>
<feature type="region of interest" description="Disordered" evidence="1">
    <location>
        <begin position="204"/>
        <end position="278"/>
    </location>
</feature>
<organism evidence="2 3">
    <name type="scientific">Acetobacter sacchari</name>
    <dbReference type="NCBI Taxonomy" id="2661687"/>
    <lineage>
        <taxon>Bacteria</taxon>
        <taxon>Pseudomonadati</taxon>
        <taxon>Pseudomonadota</taxon>
        <taxon>Alphaproteobacteria</taxon>
        <taxon>Acetobacterales</taxon>
        <taxon>Acetobacteraceae</taxon>
        <taxon>Acetobacter</taxon>
    </lineage>
</organism>
<dbReference type="EMBL" id="JAFVMF010000012">
    <property type="protein sequence ID" value="MBO1360594.1"/>
    <property type="molecule type" value="Genomic_DNA"/>
</dbReference>
<reference evidence="2 3" key="1">
    <citation type="submission" date="2021-03" db="EMBL/GenBank/DDBJ databases">
        <title>The complete genome sequence of Acetobacter sacchari TBRC 11175.</title>
        <authorList>
            <person name="Charoenyingcharoen P."/>
            <person name="Yukphan P."/>
        </authorList>
    </citation>
    <scope>NUCLEOTIDE SEQUENCE [LARGE SCALE GENOMIC DNA]</scope>
    <source>
        <strain evidence="2 3">TBRC 11175</strain>
    </source>
</reference>
<dbReference type="RefSeq" id="WP_207881858.1">
    <property type="nucleotide sequence ID" value="NZ_JAFVMF010000012.1"/>
</dbReference>
<evidence type="ECO:0000313" key="3">
    <source>
        <dbReference type="Proteomes" id="UP000664771"/>
    </source>
</evidence>
<feature type="compositionally biased region" description="Acidic residues" evidence="1">
    <location>
        <begin position="34"/>
        <end position="43"/>
    </location>
</feature>
<sequence>MSDTANKVPQFSAMRDALKGRRRNLTSRPLHVDSDDEDSDSDDPLVFYRALRPDETNNVYVTGLSPIAYKEQTSRKGVSTVTPIPEDPGVTQYQHVRHSSKAAKSQYISASRSKKLACAWAVSGGQTGHIARIELDEADYDGKVFDLTDTSVRDALGFESGNDRSSGPTATSFATSSQEVLIKGVVPPESLTLIKVTRVDRKSAEGASSYEQAGASNRFTTRSKKTESGKKTSPYSMVLKTVKNQKKRDRESVETSAGFVEFEEIPNNKRRREADAAL</sequence>